<name>A0A1G9ANU0_9MICO</name>
<dbReference type="STRING" id="386301.SAMN05216282_104196"/>
<dbReference type="Proteomes" id="UP000198701">
    <property type="component" value="Unassembled WGS sequence"/>
</dbReference>
<dbReference type="EMBL" id="FNFU01000004">
    <property type="protein sequence ID" value="SDK29029.1"/>
    <property type="molecule type" value="Genomic_DNA"/>
</dbReference>
<feature type="transmembrane region" description="Helical" evidence="1">
    <location>
        <begin position="124"/>
        <end position="144"/>
    </location>
</feature>
<proteinExistence type="predicted"/>
<sequence length="162" mass="16953">MRDYQKYATILAVFTAVLYLALVVAAFGLISLATNTDVITQPDAGPLVGPGMTGTAVLLVFILLLVLGVNTPPERQRIAVGFAVGTGLAAVAAFVVAGAVLYAVGEGQSINMLTFASSMLLGPYAAATGILAFIVVLVYSWILAARVGENGRPLWPWERRGE</sequence>
<dbReference type="AlphaFoldDB" id="A0A1G9ANU0"/>
<organism evidence="2 3">
    <name type="scientific">Cryobacterium psychrotolerans</name>
    <dbReference type="NCBI Taxonomy" id="386301"/>
    <lineage>
        <taxon>Bacteria</taxon>
        <taxon>Bacillati</taxon>
        <taxon>Actinomycetota</taxon>
        <taxon>Actinomycetes</taxon>
        <taxon>Micrococcales</taxon>
        <taxon>Microbacteriaceae</taxon>
        <taxon>Cryobacterium</taxon>
    </lineage>
</organism>
<dbReference type="Pfam" id="PF19616">
    <property type="entry name" value="DUF6121"/>
    <property type="match status" value="1"/>
</dbReference>
<feature type="transmembrane region" description="Helical" evidence="1">
    <location>
        <begin position="44"/>
        <end position="67"/>
    </location>
</feature>
<feature type="transmembrane region" description="Helical" evidence="1">
    <location>
        <begin position="7"/>
        <end position="32"/>
    </location>
</feature>
<reference evidence="2 3" key="1">
    <citation type="submission" date="2016-10" db="EMBL/GenBank/DDBJ databases">
        <authorList>
            <person name="de Groot N.N."/>
        </authorList>
    </citation>
    <scope>NUCLEOTIDE SEQUENCE [LARGE SCALE GENOMIC DNA]</scope>
    <source>
        <strain evidence="2 3">CGMCC 1.5382</strain>
    </source>
</reference>
<accession>A0A1G9ANU0</accession>
<keyword evidence="1" id="KW-0472">Membrane</keyword>
<evidence type="ECO:0000313" key="2">
    <source>
        <dbReference type="EMBL" id="SDK29029.1"/>
    </source>
</evidence>
<keyword evidence="3" id="KW-1185">Reference proteome</keyword>
<keyword evidence="1" id="KW-0812">Transmembrane</keyword>
<feature type="transmembrane region" description="Helical" evidence="1">
    <location>
        <begin position="79"/>
        <end position="104"/>
    </location>
</feature>
<evidence type="ECO:0000256" key="1">
    <source>
        <dbReference type="SAM" id="Phobius"/>
    </source>
</evidence>
<protein>
    <submittedName>
        <fullName evidence="2">Uncharacterized protein</fullName>
    </submittedName>
</protein>
<gene>
    <name evidence="2" type="ORF">SAMN05216282_104196</name>
</gene>
<dbReference type="InterPro" id="IPR046124">
    <property type="entry name" value="DUF6121"/>
</dbReference>
<evidence type="ECO:0000313" key="3">
    <source>
        <dbReference type="Proteomes" id="UP000198701"/>
    </source>
</evidence>
<dbReference type="OrthoDB" id="5124736at2"/>
<keyword evidence="1" id="KW-1133">Transmembrane helix</keyword>
<dbReference type="RefSeq" id="WP_092322389.1">
    <property type="nucleotide sequence ID" value="NZ_FNFU01000004.1"/>
</dbReference>